<evidence type="ECO:0000313" key="2">
    <source>
        <dbReference type="Proteomes" id="UP000805704"/>
    </source>
</evidence>
<protein>
    <submittedName>
        <fullName evidence="1">Periplakin</fullName>
    </submittedName>
</protein>
<keyword evidence="2" id="KW-1185">Reference proteome</keyword>
<feature type="non-terminal residue" evidence="1">
    <location>
        <position position="738"/>
    </location>
</feature>
<sequence>APSTEVSALIDKLKKTAFEVSKNFLDAEEKLSKDVSKINEGKQPLYQEDTNKKILNSLELLPDLDEDVVIARGLGHPQAESIKQDMKNLRDRAMKLQEDHVRIYDQTKRRPGIDWSNVMDEKLDKLKNMGFGQELASVEDEIEEHNIFHSEVEALAPQINSSGDKASSSSRQRNLLSLQDYMRHCTDGLYWVLWQVEERIGYDWSDTNLDYAARQRQYEDSKCLESKEANLTQLYKDGEKLIAAEHPGKNGIEAYMNMVIAAWSEYQKYKKDQAKAIDRCHEQVKALQKSSLQVLPLKYRRETPQELLPIEALCEAHTDEVCSVLASQQKAIKEKMATSKQALLKHFEELKKESETGTGTGKVGQAPPADLTACDASVIFADKMSGVNIGGDINLSVTTTLVPAGNTFGNLVLLIHSSFRPAAKMITEQKVKLIKWLMADHSFILQYVHAKEIVTDRQYRKLKYTSEPENIVTDLIDCVIFKDCTKPSVAPKPRFVCHASLKLPSPLMSAARGPKPCIAPKPKVTPELNGNQGGCINGSSPASDGEVDEVHATENGLNKAVADRLPAEKQLNAYILKSAQKDVQNVSHEADDGEVTEEEKEEDDDMIQKMDEDWRLTDSARTEEVDSLETLWASDAGLTADSEEVVEMVDTDVTEDMDAEGCDAGEALADTDGLSVGDISVNSVDGEAGCYSAESRRVKERQGKLQVKEDETEDCTADDLTESLTDESGLLINDTQVC</sequence>
<dbReference type="EMBL" id="CM024790">
    <property type="protein sequence ID" value="KAG8007858.1"/>
    <property type="molecule type" value="Genomic_DNA"/>
</dbReference>
<evidence type="ECO:0000313" key="1">
    <source>
        <dbReference type="EMBL" id="KAG8007858.1"/>
    </source>
</evidence>
<comment type="caution">
    <text evidence="1">The sequence shown here is derived from an EMBL/GenBank/DDBJ whole genome shotgun (WGS) entry which is preliminary data.</text>
</comment>
<feature type="non-terminal residue" evidence="1">
    <location>
        <position position="1"/>
    </location>
</feature>
<reference evidence="1" key="1">
    <citation type="submission" date="2020-04" db="EMBL/GenBank/DDBJ databases">
        <title>A chromosome-scale assembly and high-density genetic map of the yellow drum (Nibea albiflora) genome.</title>
        <authorList>
            <person name="Xu D."/>
            <person name="Zhang W."/>
            <person name="Chen R."/>
            <person name="Tan P."/>
            <person name="Wang L."/>
            <person name="Song H."/>
            <person name="Tian L."/>
            <person name="Zhu Q."/>
            <person name="Wang B."/>
        </authorList>
    </citation>
    <scope>NUCLEOTIDE SEQUENCE</scope>
    <source>
        <strain evidence="1">ZJHYS-2018</strain>
    </source>
</reference>
<proteinExistence type="predicted"/>
<gene>
    <name evidence="1" type="primary">PPL.2</name>
    <name evidence="1" type="ORF">GBF38_013570</name>
</gene>
<dbReference type="Proteomes" id="UP000805704">
    <property type="component" value="Chromosome 2"/>
</dbReference>
<accession>A0ACB7F1Q8</accession>
<name>A0ACB7F1Q8_NIBAL</name>
<organism evidence="1 2">
    <name type="scientific">Nibea albiflora</name>
    <name type="common">Yellow drum</name>
    <name type="synonym">Corvina albiflora</name>
    <dbReference type="NCBI Taxonomy" id="240163"/>
    <lineage>
        <taxon>Eukaryota</taxon>
        <taxon>Metazoa</taxon>
        <taxon>Chordata</taxon>
        <taxon>Craniata</taxon>
        <taxon>Vertebrata</taxon>
        <taxon>Euteleostomi</taxon>
        <taxon>Actinopterygii</taxon>
        <taxon>Neopterygii</taxon>
        <taxon>Teleostei</taxon>
        <taxon>Neoteleostei</taxon>
        <taxon>Acanthomorphata</taxon>
        <taxon>Eupercaria</taxon>
        <taxon>Sciaenidae</taxon>
        <taxon>Nibea</taxon>
    </lineage>
</organism>